<dbReference type="Pfam" id="PF20451">
    <property type="entry name" value="Calmod_bind_M"/>
    <property type="match status" value="1"/>
</dbReference>
<evidence type="ECO:0008006" key="13">
    <source>
        <dbReference type="Google" id="ProtNLM"/>
    </source>
</evidence>
<evidence type="ECO:0000256" key="1">
    <source>
        <dbReference type="ARBA" id="ARBA00004123"/>
    </source>
</evidence>
<name>A0ABP0UE39_9BRYO</name>
<dbReference type="EMBL" id="OZ019895">
    <property type="protein sequence ID" value="CAK9219562.1"/>
    <property type="molecule type" value="Genomic_DNA"/>
</dbReference>
<dbReference type="PANTHER" id="PTHR31713">
    <property type="entry name" value="OS02G0177800 PROTEIN"/>
    <property type="match status" value="1"/>
</dbReference>
<organism evidence="11 12">
    <name type="scientific">Sphagnum troendelagicum</name>
    <dbReference type="NCBI Taxonomy" id="128251"/>
    <lineage>
        <taxon>Eukaryota</taxon>
        <taxon>Viridiplantae</taxon>
        <taxon>Streptophyta</taxon>
        <taxon>Embryophyta</taxon>
        <taxon>Bryophyta</taxon>
        <taxon>Sphagnophytina</taxon>
        <taxon>Sphagnopsida</taxon>
        <taxon>Sphagnales</taxon>
        <taxon>Sphagnaceae</taxon>
        <taxon>Sphagnum</taxon>
    </lineage>
</organism>
<keyword evidence="3" id="KW-0805">Transcription regulation</keyword>
<feature type="domain" description="Calmodulin binding protein central" evidence="9">
    <location>
        <begin position="262"/>
        <end position="328"/>
    </location>
</feature>
<evidence type="ECO:0000256" key="3">
    <source>
        <dbReference type="ARBA" id="ARBA00023015"/>
    </source>
</evidence>
<dbReference type="InterPro" id="IPR046830">
    <property type="entry name" value="Calmod_bind_M"/>
</dbReference>
<feature type="domain" description="Calmodulin binding protein-like N-terminal" evidence="8">
    <location>
        <begin position="102"/>
        <end position="250"/>
    </location>
</feature>
<dbReference type="InterPro" id="IPR046829">
    <property type="entry name" value="Calmod_bind_C"/>
</dbReference>
<reference evidence="11" key="1">
    <citation type="submission" date="2024-02" db="EMBL/GenBank/DDBJ databases">
        <authorList>
            <consortium name="ELIXIR-Norway"/>
            <consortium name="Elixir Norway"/>
        </authorList>
    </citation>
    <scope>NUCLEOTIDE SEQUENCE</scope>
</reference>
<dbReference type="Pfam" id="PF07887">
    <property type="entry name" value="Calmodulin_bind"/>
    <property type="match status" value="1"/>
</dbReference>
<evidence type="ECO:0000313" key="11">
    <source>
        <dbReference type="EMBL" id="CAK9219562.1"/>
    </source>
</evidence>
<proteinExistence type="inferred from homology"/>
<dbReference type="PANTHER" id="PTHR31713:SF96">
    <property type="entry name" value="OS02G0562300 PROTEIN"/>
    <property type="match status" value="1"/>
</dbReference>
<evidence type="ECO:0000259" key="9">
    <source>
        <dbReference type="Pfam" id="PF20451"/>
    </source>
</evidence>
<dbReference type="InterPro" id="IPR046831">
    <property type="entry name" value="Calmodulin_bind_N"/>
</dbReference>
<accession>A0ABP0UE39</accession>
<evidence type="ECO:0000259" key="10">
    <source>
        <dbReference type="Pfam" id="PF20452"/>
    </source>
</evidence>
<evidence type="ECO:0000256" key="6">
    <source>
        <dbReference type="ARBA" id="ARBA00023163"/>
    </source>
</evidence>
<keyword evidence="6" id="KW-0804">Transcription</keyword>
<keyword evidence="7" id="KW-0539">Nucleus</keyword>
<feature type="domain" description="Calmodulin binding protein C-terminal" evidence="10">
    <location>
        <begin position="335"/>
        <end position="391"/>
    </location>
</feature>
<evidence type="ECO:0000313" key="12">
    <source>
        <dbReference type="Proteomes" id="UP001497512"/>
    </source>
</evidence>
<keyword evidence="5" id="KW-0010">Activator</keyword>
<sequence>MAGSLKLDRQEATPSEKRTLCQDVIKGGSSIPDGKRPRFTLFSVVMEAMKVDSLQKLLPDLETLLRKVVKEELDFALTNFGPARVDTPVFPRRIQGPNERILQLKFKNKLSQTLFTGSKVEAEDGPMIHVQLLDVNTSQVVSEGPGANAKLEIVVLDGDFAAEDEGNYWEQSDFEHHTVKERDGKRPLLTGELFVTLKEGEGCLGDFQFTDNSSWIRSRRFRLGVKAVAGCCEGIRIQEAKTDPFIVKDHRGELYKKHYPPALDDEVWRLDRIAKDGACHKRLSQVNINTIEQFLRFHTMQPTKLRQVVGNGMSLKMWEGIVEHAQTCRFGSKQHAYQPHNGPSIIFNNIFQLVAIKDQTGLRAADSLNLKEKALVDKHVKVAYENWQDLIRECDGERLGVNPLLQGNSRVMGANIYIQNQAQNVTQSYATQAIQPLPDQHHHYIMEFGSSPNNLPLPPKASGAITLHPEGTEWQPGHPWQDLSRWSSFHSLAAEGARCQAQEMELDMMHPASMAYIDNLAGCSTWQHNSTYEVKATSPSFLGEVSPHVNDGWQKIMAPTPAWSTFKHMRAGVRQLQQLEENNDN</sequence>
<evidence type="ECO:0000256" key="7">
    <source>
        <dbReference type="ARBA" id="ARBA00023242"/>
    </source>
</evidence>
<dbReference type="InterPro" id="IPR012416">
    <property type="entry name" value="CBP60"/>
</dbReference>
<evidence type="ECO:0000256" key="5">
    <source>
        <dbReference type="ARBA" id="ARBA00023159"/>
    </source>
</evidence>
<comment type="similarity">
    <text evidence="2">Belongs to the plant ACBP60 protein family.</text>
</comment>
<dbReference type="Pfam" id="PF20452">
    <property type="entry name" value="Calmod_bind_C"/>
    <property type="match status" value="1"/>
</dbReference>
<protein>
    <recommendedName>
        <fullName evidence="13">Calmodulin-binding protein</fullName>
    </recommendedName>
</protein>
<evidence type="ECO:0000256" key="4">
    <source>
        <dbReference type="ARBA" id="ARBA00023125"/>
    </source>
</evidence>
<comment type="subcellular location">
    <subcellularLocation>
        <location evidence="1">Nucleus</location>
    </subcellularLocation>
</comment>
<keyword evidence="12" id="KW-1185">Reference proteome</keyword>
<dbReference type="Proteomes" id="UP001497512">
    <property type="component" value="Chromosome 3"/>
</dbReference>
<evidence type="ECO:0000259" key="8">
    <source>
        <dbReference type="Pfam" id="PF07887"/>
    </source>
</evidence>
<gene>
    <name evidence="11" type="ORF">CSSPTR1EN2_LOCUS14631</name>
</gene>
<keyword evidence="4" id="KW-0238">DNA-binding</keyword>
<evidence type="ECO:0000256" key="2">
    <source>
        <dbReference type="ARBA" id="ARBA00007214"/>
    </source>
</evidence>